<protein>
    <recommendedName>
        <fullName evidence="2">DUF8021 domain-containing protein</fullName>
    </recommendedName>
</protein>
<dbReference type="EMBL" id="AACS02000010">
    <property type="protein sequence ID" value="EAU87863.2"/>
    <property type="molecule type" value="Genomic_DNA"/>
</dbReference>
<evidence type="ECO:0000256" key="1">
    <source>
        <dbReference type="SAM" id="MobiDB-lite"/>
    </source>
</evidence>
<dbReference type="Proteomes" id="UP000001861">
    <property type="component" value="Unassembled WGS sequence"/>
</dbReference>
<dbReference type="Pfam" id="PF26061">
    <property type="entry name" value="DUF8021"/>
    <property type="match status" value="1"/>
</dbReference>
<keyword evidence="4" id="KW-1185">Reference proteome</keyword>
<dbReference type="OMA" id="CATFSEF"/>
<dbReference type="GeneID" id="6010336"/>
<dbReference type="OrthoDB" id="3515051at2759"/>
<dbReference type="RefSeq" id="XP_001833833.2">
    <property type="nucleotide sequence ID" value="XM_001833781.2"/>
</dbReference>
<dbReference type="KEGG" id="cci:CC1G_01510"/>
<evidence type="ECO:0000313" key="4">
    <source>
        <dbReference type="Proteomes" id="UP000001861"/>
    </source>
</evidence>
<sequence length="272" mass="30350">MPKRLPSSKAGHEEPSDSQETFQSNDAGDFGAFPSRIFLMNRYYRYTLFGSAVLVPNSAVPSITYTENFKPTSLSSSILRTPLRIDYNRSLHDTTQCATYTEVVVANGRNHYVIGTQIWLKEDGSNIDKIESIVTSNGDWAFNATGTLYYASRKNWFTIPEAERDTREVIQAGGDAYLDLFNDPTVKVPWGTPCARLEGGFYTGRGLPTDSCNMGVPAGVPLVNRRYVIDETLGAVDVFLDFNGPGGRPDSHEFRLEKGKLRFVHTMTYMRG</sequence>
<dbReference type="STRING" id="240176.A8NHU9"/>
<dbReference type="InterPro" id="IPR058334">
    <property type="entry name" value="DUF8021"/>
</dbReference>
<dbReference type="HOGENOM" id="CLU_067389_0_0_1"/>
<accession>A8NHU9</accession>
<reference evidence="3 4" key="1">
    <citation type="journal article" date="2010" name="Proc. Natl. Acad. Sci. U.S.A.">
        <title>Insights into evolution of multicellular fungi from the assembled chromosomes of the mushroom Coprinopsis cinerea (Coprinus cinereus).</title>
        <authorList>
            <person name="Stajich J.E."/>
            <person name="Wilke S.K."/>
            <person name="Ahren D."/>
            <person name="Au C.H."/>
            <person name="Birren B.W."/>
            <person name="Borodovsky M."/>
            <person name="Burns C."/>
            <person name="Canback B."/>
            <person name="Casselton L.A."/>
            <person name="Cheng C.K."/>
            <person name="Deng J."/>
            <person name="Dietrich F.S."/>
            <person name="Fargo D.C."/>
            <person name="Farman M.L."/>
            <person name="Gathman A.C."/>
            <person name="Goldberg J."/>
            <person name="Guigo R."/>
            <person name="Hoegger P.J."/>
            <person name="Hooker J.B."/>
            <person name="Huggins A."/>
            <person name="James T.Y."/>
            <person name="Kamada T."/>
            <person name="Kilaru S."/>
            <person name="Kodira C."/>
            <person name="Kues U."/>
            <person name="Kupfer D."/>
            <person name="Kwan H.S."/>
            <person name="Lomsadze A."/>
            <person name="Li W."/>
            <person name="Lilly W.W."/>
            <person name="Ma L.J."/>
            <person name="Mackey A.J."/>
            <person name="Manning G."/>
            <person name="Martin F."/>
            <person name="Muraguchi H."/>
            <person name="Natvig D.O."/>
            <person name="Palmerini H."/>
            <person name="Ramesh M.A."/>
            <person name="Rehmeyer C.J."/>
            <person name="Roe B.A."/>
            <person name="Shenoy N."/>
            <person name="Stanke M."/>
            <person name="Ter-Hovhannisyan V."/>
            <person name="Tunlid A."/>
            <person name="Velagapudi R."/>
            <person name="Vision T.J."/>
            <person name="Zeng Q."/>
            <person name="Zolan M.E."/>
            <person name="Pukkila P.J."/>
        </authorList>
    </citation>
    <scope>NUCLEOTIDE SEQUENCE [LARGE SCALE GENOMIC DNA]</scope>
    <source>
        <strain evidence="4">Okayama-7 / 130 / ATCC MYA-4618 / FGSC 9003</strain>
    </source>
</reference>
<dbReference type="InParanoid" id="A8NHU9"/>
<name>A8NHU9_COPC7</name>
<evidence type="ECO:0000313" key="3">
    <source>
        <dbReference type="EMBL" id="EAU87863.2"/>
    </source>
</evidence>
<feature type="domain" description="DUF8021" evidence="2">
    <location>
        <begin position="163"/>
        <end position="268"/>
    </location>
</feature>
<organism evidence="3 4">
    <name type="scientific">Coprinopsis cinerea (strain Okayama-7 / 130 / ATCC MYA-4618 / FGSC 9003)</name>
    <name type="common">Inky cap fungus</name>
    <name type="synonym">Hormographiella aspergillata</name>
    <dbReference type="NCBI Taxonomy" id="240176"/>
    <lineage>
        <taxon>Eukaryota</taxon>
        <taxon>Fungi</taxon>
        <taxon>Dikarya</taxon>
        <taxon>Basidiomycota</taxon>
        <taxon>Agaricomycotina</taxon>
        <taxon>Agaricomycetes</taxon>
        <taxon>Agaricomycetidae</taxon>
        <taxon>Agaricales</taxon>
        <taxon>Agaricineae</taxon>
        <taxon>Psathyrellaceae</taxon>
        <taxon>Coprinopsis</taxon>
    </lineage>
</organism>
<dbReference type="VEuPathDB" id="FungiDB:CC1G_01510"/>
<gene>
    <name evidence="3" type="ORF">CC1G_01510</name>
</gene>
<dbReference type="AlphaFoldDB" id="A8NHU9"/>
<proteinExistence type="predicted"/>
<evidence type="ECO:0000259" key="2">
    <source>
        <dbReference type="Pfam" id="PF26061"/>
    </source>
</evidence>
<comment type="caution">
    <text evidence="3">The sequence shown here is derived from an EMBL/GenBank/DDBJ whole genome shotgun (WGS) entry which is preliminary data.</text>
</comment>
<feature type="region of interest" description="Disordered" evidence="1">
    <location>
        <begin position="1"/>
        <end position="27"/>
    </location>
</feature>
<dbReference type="eggNOG" id="ENOG502SHGJ">
    <property type="taxonomic scope" value="Eukaryota"/>
</dbReference>